<feature type="non-terminal residue" evidence="2">
    <location>
        <position position="91"/>
    </location>
</feature>
<evidence type="ECO:0000313" key="3">
    <source>
        <dbReference type="Proteomes" id="UP000265520"/>
    </source>
</evidence>
<dbReference type="InterPro" id="IPR001810">
    <property type="entry name" value="F-box_dom"/>
</dbReference>
<dbReference type="Proteomes" id="UP000265520">
    <property type="component" value="Unassembled WGS sequence"/>
</dbReference>
<evidence type="ECO:0000259" key="1">
    <source>
        <dbReference type="Pfam" id="PF00646"/>
    </source>
</evidence>
<feature type="domain" description="F-box" evidence="1">
    <location>
        <begin position="1"/>
        <end position="38"/>
    </location>
</feature>
<reference evidence="2 3" key="1">
    <citation type="journal article" date="2018" name="Front. Plant Sci.">
        <title>Red Clover (Trifolium pratense) and Zigzag Clover (T. medium) - A Picture of Genomic Similarities and Differences.</title>
        <authorList>
            <person name="Dluhosova J."/>
            <person name="Istvanek J."/>
            <person name="Nedelnik J."/>
            <person name="Repkova J."/>
        </authorList>
    </citation>
    <scope>NUCLEOTIDE SEQUENCE [LARGE SCALE GENOMIC DNA]</scope>
    <source>
        <strain evidence="3">cv. 10/8</strain>
        <tissue evidence="2">Leaf</tissue>
    </source>
</reference>
<sequence length="91" mass="10353">LPDDLMFDILTFVPVNCLINSARYVCKLWAATISSSGFAEAHERRARSKHGLYVESFMSGKSSYFLEFKDDVNGQYERIDLGIPQRMGDII</sequence>
<proteinExistence type="predicted"/>
<dbReference type="EMBL" id="LXQA010505054">
    <property type="protein sequence ID" value="MCI55987.1"/>
    <property type="molecule type" value="Genomic_DNA"/>
</dbReference>
<keyword evidence="3" id="KW-1185">Reference proteome</keyword>
<accession>A0A392T6F2</accession>
<dbReference type="Pfam" id="PF00646">
    <property type="entry name" value="F-box"/>
    <property type="match status" value="1"/>
</dbReference>
<feature type="non-terminal residue" evidence="2">
    <location>
        <position position="1"/>
    </location>
</feature>
<dbReference type="SUPFAM" id="SSF81383">
    <property type="entry name" value="F-box domain"/>
    <property type="match status" value="1"/>
</dbReference>
<evidence type="ECO:0000313" key="2">
    <source>
        <dbReference type="EMBL" id="MCI55987.1"/>
    </source>
</evidence>
<name>A0A392T6F2_9FABA</name>
<dbReference type="InterPro" id="IPR036047">
    <property type="entry name" value="F-box-like_dom_sf"/>
</dbReference>
<comment type="caution">
    <text evidence="2">The sequence shown here is derived from an EMBL/GenBank/DDBJ whole genome shotgun (WGS) entry which is preliminary data.</text>
</comment>
<protein>
    <submittedName>
        <fullName evidence="2">F-box protein interaction domain containing protein</fullName>
    </submittedName>
</protein>
<organism evidence="2 3">
    <name type="scientific">Trifolium medium</name>
    <dbReference type="NCBI Taxonomy" id="97028"/>
    <lineage>
        <taxon>Eukaryota</taxon>
        <taxon>Viridiplantae</taxon>
        <taxon>Streptophyta</taxon>
        <taxon>Embryophyta</taxon>
        <taxon>Tracheophyta</taxon>
        <taxon>Spermatophyta</taxon>
        <taxon>Magnoliopsida</taxon>
        <taxon>eudicotyledons</taxon>
        <taxon>Gunneridae</taxon>
        <taxon>Pentapetalae</taxon>
        <taxon>rosids</taxon>
        <taxon>fabids</taxon>
        <taxon>Fabales</taxon>
        <taxon>Fabaceae</taxon>
        <taxon>Papilionoideae</taxon>
        <taxon>50 kb inversion clade</taxon>
        <taxon>NPAAA clade</taxon>
        <taxon>Hologalegina</taxon>
        <taxon>IRL clade</taxon>
        <taxon>Trifolieae</taxon>
        <taxon>Trifolium</taxon>
    </lineage>
</organism>
<dbReference type="Gene3D" id="1.20.1280.50">
    <property type="match status" value="1"/>
</dbReference>
<dbReference type="AlphaFoldDB" id="A0A392T6F2"/>